<gene>
    <name evidence="1" type="ORF">AFUS01_LOCUS30325</name>
</gene>
<dbReference type="EMBL" id="CAJVCH010462969">
    <property type="protein sequence ID" value="CAG7819907.1"/>
    <property type="molecule type" value="Genomic_DNA"/>
</dbReference>
<dbReference type="AlphaFoldDB" id="A0A8J2KP14"/>
<sequence>MISCVSSGKNIRLKCGASSELSSASYFSQEVGVCKCNSVCHFDRRQCACVIHAGESCDMVALTKKLGTCKSASGISSLSPDIIILVLSAATTGTGFPIFQFFIVPELPEEVPGPSIAIRETSELQAKNQKRKKDYRIAHRDTINESQRDYRIANRDAMNEYRRNYGIAHTDALNAHQHDYRIAHRDAHNEYQQDYRIAHRDARNKYHQDYRVAHRDALNEHQQDCA</sequence>
<protein>
    <submittedName>
        <fullName evidence="1">Uncharacterized protein</fullName>
    </submittedName>
</protein>
<organism evidence="1 2">
    <name type="scientific">Allacma fusca</name>
    <dbReference type="NCBI Taxonomy" id="39272"/>
    <lineage>
        <taxon>Eukaryota</taxon>
        <taxon>Metazoa</taxon>
        <taxon>Ecdysozoa</taxon>
        <taxon>Arthropoda</taxon>
        <taxon>Hexapoda</taxon>
        <taxon>Collembola</taxon>
        <taxon>Symphypleona</taxon>
        <taxon>Sminthuridae</taxon>
        <taxon>Allacma</taxon>
    </lineage>
</organism>
<comment type="caution">
    <text evidence="1">The sequence shown here is derived from an EMBL/GenBank/DDBJ whole genome shotgun (WGS) entry which is preliminary data.</text>
</comment>
<proteinExistence type="predicted"/>
<evidence type="ECO:0000313" key="1">
    <source>
        <dbReference type="EMBL" id="CAG7819907.1"/>
    </source>
</evidence>
<dbReference type="Proteomes" id="UP000708208">
    <property type="component" value="Unassembled WGS sequence"/>
</dbReference>
<keyword evidence="2" id="KW-1185">Reference proteome</keyword>
<reference evidence="1" key="1">
    <citation type="submission" date="2021-06" db="EMBL/GenBank/DDBJ databases">
        <authorList>
            <person name="Hodson N. C."/>
            <person name="Mongue J. A."/>
            <person name="Jaron S. K."/>
        </authorList>
    </citation>
    <scope>NUCLEOTIDE SEQUENCE</scope>
</reference>
<evidence type="ECO:0000313" key="2">
    <source>
        <dbReference type="Proteomes" id="UP000708208"/>
    </source>
</evidence>
<accession>A0A8J2KP14</accession>
<name>A0A8J2KP14_9HEXA</name>